<proteinExistence type="predicted"/>
<reference evidence="1" key="1">
    <citation type="journal article" date="2014" name="Front. Microbiol.">
        <title>High frequency of phylogenetically diverse reductive dehalogenase-homologous genes in deep subseafloor sedimentary metagenomes.</title>
        <authorList>
            <person name="Kawai M."/>
            <person name="Futagami T."/>
            <person name="Toyoda A."/>
            <person name="Takaki Y."/>
            <person name="Nishi S."/>
            <person name="Hori S."/>
            <person name="Arai W."/>
            <person name="Tsubouchi T."/>
            <person name="Morono Y."/>
            <person name="Uchiyama I."/>
            <person name="Ito T."/>
            <person name="Fujiyama A."/>
            <person name="Inagaki F."/>
            <person name="Takami H."/>
        </authorList>
    </citation>
    <scope>NUCLEOTIDE SEQUENCE</scope>
    <source>
        <strain evidence="1">Expedition CK06-06</strain>
    </source>
</reference>
<organism evidence="1">
    <name type="scientific">marine sediment metagenome</name>
    <dbReference type="NCBI Taxonomy" id="412755"/>
    <lineage>
        <taxon>unclassified sequences</taxon>
        <taxon>metagenomes</taxon>
        <taxon>ecological metagenomes</taxon>
    </lineage>
</organism>
<name>X1CM12_9ZZZZ</name>
<dbReference type="AlphaFoldDB" id="X1CM12"/>
<dbReference type="EMBL" id="BART01029611">
    <property type="protein sequence ID" value="GAH08782.1"/>
    <property type="molecule type" value="Genomic_DNA"/>
</dbReference>
<comment type="caution">
    <text evidence="1">The sequence shown here is derived from an EMBL/GenBank/DDBJ whole genome shotgun (WGS) entry which is preliminary data.</text>
</comment>
<feature type="non-terminal residue" evidence="1">
    <location>
        <position position="49"/>
    </location>
</feature>
<accession>X1CM12</accession>
<evidence type="ECO:0000313" key="1">
    <source>
        <dbReference type="EMBL" id="GAH08782.1"/>
    </source>
</evidence>
<protein>
    <submittedName>
        <fullName evidence="1">Uncharacterized protein</fullName>
    </submittedName>
</protein>
<sequence>MSFFDIFRNKKNSIMLREKLIRSEIENQKLALINRISGKMSAQMFGSRS</sequence>
<gene>
    <name evidence="1" type="ORF">S01H4_51910</name>
</gene>